<reference evidence="15 16" key="1">
    <citation type="submission" date="2016-11" db="EMBL/GenBank/DDBJ databases">
        <title>Draft Genome Sequences of Nine Cyanobacterial Strains from Diverse Habitats.</title>
        <authorList>
            <person name="Zhu T."/>
            <person name="Hou S."/>
            <person name="Lu X."/>
            <person name="Hess W.R."/>
        </authorList>
    </citation>
    <scope>NUCLEOTIDE SEQUENCE [LARGE SCALE GENOMIC DNA]</scope>
    <source>
        <strain evidence="15 16">NIES-30</strain>
    </source>
</reference>
<dbReference type="Pfam" id="PF03471">
    <property type="entry name" value="CorC_HlyC"/>
    <property type="match status" value="1"/>
</dbReference>
<dbReference type="PANTHER" id="PTHR43099">
    <property type="entry name" value="UPF0053 PROTEIN YRKA"/>
    <property type="match status" value="1"/>
</dbReference>
<keyword evidence="6 10" id="KW-1133">Transmembrane helix</keyword>
<comment type="caution">
    <text evidence="15">The sequence shown here is derived from an EMBL/GenBank/DDBJ whole genome shotgun (WGS) entry which is preliminary data.</text>
</comment>
<evidence type="ECO:0000256" key="5">
    <source>
        <dbReference type="ARBA" id="ARBA00022737"/>
    </source>
</evidence>
<evidence type="ECO:0000256" key="10">
    <source>
        <dbReference type="PROSITE-ProRule" id="PRU01193"/>
    </source>
</evidence>
<dbReference type="InterPro" id="IPR000644">
    <property type="entry name" value="CBS_dom"/>
</dbReference>
<accession>A0A1U7J9A5</accession>
<evidence type="ECO:0000256" key="7">
    <source>
        <dbReference type="ARBA" id="ARBA00023122"/>
    </source>
</evidence>
<dbReference type="STRING" id="549789.NIES30_04985"/>
<dbReference type="InterPro" id="IPR016169">
    <property type="entry name" value="FAD-bd_PCMH_sub2"/>
</dbReference>
<organism evidence="15 16">
    <name type="scientific">Phormidium tenue NIES-30</name>
    <dbReference type="NCBI Taxonomy" id="549789"/>
    <lineage>
        <taxon>Bacteria</taxon>
        <taxon>Bacillati</taxon>
        <taxon>Cyanobacteriota</taxon>
        <taxon>Cyanophyceae</taxon>
        <taxon>Oscillatoriophycideae</taxon>
        <taxon>Oscillatoriales</taxon>
        <taxon>Oscillatoriaceae</taxon>
        <taxon>Phormidium</taxon>
    </lineage>
</organism>
<evidence type="ECO:0000256" key="4">
    <source>
        <dbReference type="ARBA" id="ARBA00022692"/>
    </source>
</evidence>
<dbReference type="Gene3D" id="3.10.580.10">
    <property type="entry name" value="CBS-domain"/>
    <property type="match status" value="1"/>
</dbReference>
<name>A0A1U7J9A5_9CYAN</name>
<keyword evidence="7 9" id="KW-0129">CBS domain</keyword>
<evidence type="ECO:0000256" key="2">
    <source>
        <dbReference type="ARBA" id="ARBA00006337"/>
    </source>
</evidence>
<dbReference type="SUPFAM" id="SSF54631">
    <property type="entry name" value="CBS-domain pair"/>
    <property type="match status" value="1"/>
</dbReference>
<evidence type="ECO:0000256" key="9">
    <source>
        <dbReference type="PROSITE-ProRule" id="PRU00703"/>
    </source>
</evidence>
<dbReference type="CDD" id="cd04590">
    <property type="entry name" value="CBS_pair_CorC_HlyC_assoc"/>
    <property type="match status" value="1"/>
</dbReference>
<dbReference type="GO" id="GO:0050660">
    <property type="term" value="F:flavin adenine dinucleotide binding"/>
    <property type="evidence" value="ECO:0007669"/>
    <property type="project" value="InterPro"/>
</dbReference>
<dbReference type="GO" id="GO:0005886">
    <property type="term" value="C:plasma membrane"/>
    <property type="evidence" value="ECO:0007669"/>
    <property type="project" value="UniProtKB-SubCell"/>
</dbReference>
<dbReference type="AlphaFoldDB" id="A0A1U7J9A5"/>
<protein>
    <recommendedName>
        <fullName evidence="17">Hemolysin</fullName>
    </recommendedName>
</protein>
<feature type="transmembrane region" description="Helical" evidence="12">
    <location>
        <begin position="20"/>
        <end position="43"/>
    </location>
</feature>
<dbReference type="InterPro" id="IPR002550">
    <property type="entry name" value="CNNM"/>
</dbReference>
<feature type="transmembrane region" description="Helical" evidence="12">
    <location>
        <begin position="120"/>
        <end position="141"/>
    </location>
</feature>
<dbReference type="PANTHER" id="PTHR43099:SF2">
    <property type="entry name" value="UPF0053 PROTEIN YRKA"/>
    <property type="match status" value="1"/>
</dbReference>
<feature type="domain" description="CBS" evidence="13">
    <location>
        <begin position="308"/>
        <end position="370"/>
    </location>
</feature>
<comment type="subcellular location">
    <subcellularLocation>
        <location evidence="1">Cell membrane</location>
        <topology evidence="1">Multi-pass membrane protein</topology>
    </subcellularLocation>
</comment>
<evidence type="ECO:0000256" key="11">
    <source>
        <dbReference type="SAM" id="MobiDB-lite"/>
    </source>
</evidence>
<dbReference type="PROSITE" id="PS51846">
    <property type="entry name" value="CNNM"/>
    <property type="match status" value="1"/>
</dbReference>
<keyword evidence="8 10" id="KW-0472">Membrane</keyword>
<dbReference type="SUPFAM" id="SSF56176">
    <property type="entry name" value="FAD-binding/transporter-associated domain-like"/>
    <property type="match status" value="1"/>
</dbReference>
<evidence type="ECO:0000256" key="12">
    <source>
        <dbReference type="SAM" id="Phobius"/>
    </source>
</evidence>
<evidence type="ECO:0000256" key="3">
    <source>
        <dbReference type="ARBA" id="ARBA00022475"/>
    </source>
</evidence>
<dbReference type="Pfam" id="PF00571">
    <property type="entry name" value="CBS"/>
    <property type="match status" value="1"/>
</dbReference>
<dbReference type="SMART" id="SM01091">
    <property type="entry name" value="CorC_HlyC"/>
    <property type="match status" value="1"/>
</dbReference>
<keyword evidence="5" id="KW-0677">Repeat</keyword>
<evidence type="ECO:0000313" key="15">
    <source>
        <dbReference type="EMBL" id="OKH50062.1"/>
    </source>
</evidence>
<dbReference type="InterPro" id="IPR051676">
    <property type="entry name" value="UPF0053_domain"/>
</dbReference>
<dbReference type="Gene3D" id="3.30.465.10">
    <property type="match status" value="1"/>
</dbReference>
<sequence length="481" mass="52994">MGVLPHLSTVFIPEQLPAAAIASRLLAVLLLISINAFFVAAEFSMVSVRRSRISQLVSQGDVQAKTVQQLQRSLNRLLSTTQLGITLSSLALGWVGESTMAVTLAFWITQTPLSAAQSEALAHALAIPVAFFLVAYLQIVLGELCPKSVAMLYPEQLARFLGPPSLTIARLFNPFIWILNQSTRLLLRLVNIQYSDQVSYSRLTPEELQLIIRTTAETPGLEAEERVILNNVFEFRDVTAGEIMVPRTQINAIPLAATFGELIEVVADTEHSRYPVIGDSLDDIQGMVELKQFLQPLAHQQINADTPIRPWVKPARFVPEYTSLHELLATMQRTGEELVVVVDEFGGTAGLLTLRDLTTEIIGEIHEPDSDIEQPVQLLEDQSYRVKAHTDLEEVNTLLNLTLPYSDDYQTLGGFLIFQMQKIPHAGDRLVFADREWVVLSTDGPRLGDILVRSLDLPPPSGRGLNASAAAATDSDGFPLS</sequence>
<dbReference type="Pfam" id="PF01595">
    <property type="entry name" value="CNNM"/>
    <property type="match status" value="1"/>
</dbReference>
<evidence type="ECO:0000256" key="8">
    <source>
        <dbReference type="ARBA" id="ARBA00023136"/>
    </source>
</evidence>
<dbReference type="Proteomes" id="UP000185557">
    <property type="component" value="Unassembled WGS sequence"/>
</dbReference>
<proteinExistence type="inferred from homology"/>
<evidence type="ECO:0000313" key="16">
    <source>
        <dbReference type="Proteomes" id="UP000185557"/>
    </source>
</evidence>
<feature type="transmembrane region" description="Helical" evidence="12">
    <location>
        <begin position="83"/>
        <end position="108"/>
    </location>
</feature>
<dbReference type="InterPro" id="IPR044751">
    <property type="entry name" value="Ion_transp-like_CBS"/>
</dbReference>
<dbReference type="EMBL" id="MRCG01000002">
    <property type="protein sequence ID" value="OKH50062.1"/>
    <property type="molecule type" value="Genomic_DNA"/>
</dbReference>
<evidence type="ECO:0000256" key="1">
    <source>
        <dbReference type="ARBA" id="ARBA00004651"/>
    </source>
</evidence>
<feature type="domain" description="CNNM transmembrane" evidence="14">
    <location>
        <begin position="17"/>
        <end position="225"/>
    </location>
</feature>
<keyword evidence="4 10" id="KW-0812">Transmembrane</keyword>
<dbReference type="InterPro" id="IPR046342">
    <property type="entry name" value="CBS_dom_sf"/>
</dbReference>
<keyword evidence="16" id="KW-1185">Reference proteome</keyword>
<dbReference type="RefSeq" id="WP_073607302.1">
    <property type="nucleotide sequence ID" value="NZ_MRCG01000002.1"/>
</dbReference>
<dbReference type="PROSITE" id="PS51371">
    <property type="entry name" value="CBS"/>
    <property type="match status" value="1"/>
</dbReference>
<evidence type="ECO:0008006" key="17">
    <source>
        <dbReference type="Google" id="ProtNLM"/>
    </source>
</evidence>
<comment type="similarity">
    <text evidence="2">Belongs to the UPF0053 family.</text>
</comment>
<evidence type="ECO:0000256" key="6">
    <source>
        <dbReference type="ARBA" id="ARBA00022989"/>
    </source>
</evidence>
<gene>
    <name evidence="15" type="ORF">NIES30_04985</name>
</gene>
<keyword evidence="3" id="KW-1003">Cell membrane</keyword>
<dbReference type="InterPro" id="IPR036318">
    <property type="entry name" value="FAD-bd_PCMH-like_sf"/>
</dbReference>
<evidence type="ECO:0000259" key="13">
    <source>
        <dbReference type="PROSITE" id="PS51371"/>
    </source>
</evidence>
<evidence type="ECO:0000259" key="14">
    <source>
        <dbReference type="PROSITE" id="PS51846"/>
    </source>
</evidence>
<dbReference type="InterPro" id="IPR005170">
    <property type="entry name" value="Transptr-assoc_dom"/>
</dbReference>
<dbReference type="OrthoDB" id="9798188at2"/>
<feature type="region of interest" description="Disordered" evidence="11">
    <location>
        <begin position="462"/>
        <end position="481"/>
    </location>
</feature>